<feature type="compositionally biased region" description="Basic residues" evidence="1">
    <location>
        <begin position="228"/>
        <end position="237"/>
    </location>
</feature>
<reference evidence="4" key="1">
    <citation type="submission" date="2025-08" db="UniProtKB">
        <authorList>
            <consortium name="RefSeq"/>
        </authorList>
    </citation>
    <scope>IDENTIFICATION</scope>
</reference>
<dbReference type="GeneID" id="106821427"/>
<dbReference type="PROSITE" id="PS50888">
    <property type="entry name" value="BHLH"/>
    <property type="match status" value="1"/>
</dbReference>
<dbReference type="SMART" id="SM00353">
    <property type="entry name" value="HLH"/>
    <property type="match status" value="1"/>
</dbReference>
<evidence type="ECO:0000313" key="3">
    <source>
        <dbReference type="Proteomes" id="UP000695022"/>
    </source>
</evidence>
<dbReference type="PANTHER" id="PTHR23349">
    <property type="entry name" value="BASIC HELIX-LOOP-HELIX TRANSCRIPTION FACTOR, TWIST"/>
    <property type="match status" value="1"/>
</dbReference>
<dbReference type="InterPro" id="IPR036638">
    <property type="entry name" value="HLH_DNA-bd_sf"/>
</dbReference>
<accession>A0ABM1FB88</accession>
<gene>
    <name evidence="4" type="primary">LOC106821427</name>
</gene>
<dbReference type="InterPro" id="IPR011598">
    <property type="entry name" value="bHLH_dom"/>
</dbReference>
<dbReference type="Proteomes" id="UP000695022">
    <property type="component" value="Unplaced"/>
</dbReference>
<dbReference type="RefSeq" id="XP_014681709.1">
    <property type="nucleotide sequence ID" value="XM_014826223.1"/>
</dbReference>
<keyword evidence="3" id="KW-1185">Reference proteome</keyword>
<feature type="compositionally biased region" description="Low complexity" evidence="1">
    <location>
        <begin position="214"/>
        <end position="224"/>
    </location>
</feature>
<dbReference type="Pfam" id="PF00010">
    <property type="entry name" value="HLH"/>
    <property type="match status" value="1"/>
</dbReference>
<dbReference type="Gene3D" id="4.10.280.10">
    <property type="entry name" value="Helix-loop-helix DNA-binding domain"/>
    <property type="match status" value="1"/>
</dbReference>
<dbReference type="SUPFAM" id="SSF47459">
    <property type="entry name" value="HLH, helix-loop-helix DNA-binding domain"/>
    <property type="match status" value="1"/>
</dbReference>
<name>A0ABM1FB88_PRICU</name>
<proteinExistence type="predicted"/>
<organism evidence="3 4">
    <name type="scientific">Priapulus caudatus</name>
    <name type="common">Priapulid worm</name>
    <dbReference type="NCBI Taxonomy" id="37621"/>
    <lineage>
        <taxon>Eukaryota</taxon>
        <taxon>Metazoa</taxon>
        <taxon>Ecdysozoa</taxon>
        <taxon>Scalidophora</taxon>
        <taxon>Priapulida</taxon>
        <taxon>Priapulimorpha</taxon>
        <taxon>Priapulimorphida</taxon>
        <taxon>Priapulidae</taxon>
        <taxon>Priapulus</taxon>
    </lineage>
</organism>
<dbReference type="PANTHER" id="PTHR23349:SF63">
    <property type="entry name" value="FER3-LIKE PROTEIN"/>
    <property type="match status" value="1"/>
</dbReference>
<evidence type="ECO:0000256" key="1">
    <source>
        <dbReference type="SAM" id="MobiDB-lite"/>
    </source>
</evidence>
<protein>
    <submittedName>
        <fullName evidence="4">Uncharacterized protein LOC106821427</fullName>
    </submittedName>
</protein>
<dbReference type="InterPro" id="IPR050283">
    <property type="entry name" value="E-box_TF_Regulators"/>
</dbReference>
<evidence type="ECO:0000313" key="4">
    <source>
        <dbReference type="RefSeq" id="XP_014681709.1"/>
    </source>
</evidence>
<feature type="region of interest" description="Disordered" evidence="1">
    <location>
        <begin position="197"/>
        <end position="245"/>
    </location>
</feature>
<evidence type="ECO:0000259" key="2">
    <source>
        <dbReference type="PROSITE" id="PS50888"/>
    </source>
</evidence>
<sequence>MMNHPQLYYAGDITHFTEPELVATRSDNVSSNSSSFTEYPATAMSSAAPTSAGTTATTTAVDDNASFWDLSNFDASLLELLTTDNNIAHHKPPQDAIVDNAEYHDRPREQNVAQLPLVSQIECGLDRIAVPNCEISQDGDYMAEIYSEGDRGQFPPTTYSSTTQPPQAHQVAWWTGDSSRDDNLIPSHNIAHHAMTRRQPSAVGGTSMPPPPLGTAQQRQTTTLRGGGKTKPKRRRMSTPLQRTAANVRERKRMFYVNDAFTALKHLVPTFSYEKKKLSRIDTMRLAITYISFMKGLLTRCDSNAYSSSARAPQHQQHVEPAFIQGGMLELSNNRPHGSPY</sequence>
<feature type="domain" description="BHLH" evidence="2">
    <location>
        <begin position="241"/>
        <end position="294"/>
    </location>
</feature>